<reference evidence="1 2" key="1">
    <citation type="submission" date="2019-06" db="EMBL/GenBank/DDBJ databases">
        <title>Whole genome shotgun sequence of Brevibacillus reuszeri NBRC 15719.</title>
        <authorList>
            <person name="Hosoyama A."/>
            <person name="Uohara A."/>
            <person name="Ohji S."/>
            <person name="Ichikawa N."/>
        </authorList>
    </citation>
    <scope>NUCLEOTIDE SEQUENCE [LARGE SCALE GENOMIC DNA]</scope>
    <source>
        <strain evidence="1 2">NBRC 15719</strain>
    </source>
</reference>
<organism evidence="1 2">
    <name type="scientific">Brevibacillus reuszeri</name>
    <dbReference type="NCBI Taxonomy" id="54915"/>
    <lineage>
        <taxon>Bacteria</taxon>
        <taxon>Bacillati</taxon>
        <taxon>Bacillota</taxon>
        <taxon>Bacilli</taxon>
        <taxon>Bacillales</taxon>
        <taxon>Paenibacillaceae</taxon>
        <taxon>Brevibacillus</taxon>
    </lineage>
</organism>
<dbReference type="EMBL" id="BJON01000006">
    <property type="protein sequence ID" value="GED67744.1"/>
    <property type="molecule type" value="Genomic_DNA"/>
</dbReference>
<name>A0ABQ0TIQ5_9BACL</name>
<proteinExistence type="predicted"/>
<accession>A0ABQ0TIQ5</accession>
<evidence type="ECO:0000313" key="1">
    <source>
        <dbReference type="EMBL" id="GED67744.1"/>
    </source>
</evidence>
<keyword evidence="2" id="KW-1185">Reference proteome</keyword>
<gene>
    <name evidence="1" type="ORF">BRE01_14460</name>
</gene>
<comment type="caution">
    <text evidence="1">The sequence shown here is derived from an EMBL/GenBank/DDBJ whole genome shotgun (WGS) entry which is preliminary data.</text>
</comment>
<sequence length="186" mass="20959">MDINMKEPSEQLIEMLGHPYNPRNVQALLQSFGVKRMPTPNSYFNDDIIWSVKSSIRIDIYRAPKINDITGLTYTNQDEWIIGAIHFLAPGSDDRIKAPFPGYLPKGITMSSTPDESIKAYGQPELDEECDWPAFSGRILAWRKPGINIAIEYANSEIDSVMRSYTACLIGCIGAWRDDNPEVFAP</sequence>
<dbReference type="Proteomes" id="UP000319578">
    <property type="component" value="Unassembled WGS sequence"/>
</dbReference>
<evidence type="ECO:0000313" key="2">
    <source>
        <dbReference type="Proteomes" id="UP000319578"/>
    </source>
</evidence>
<protein>
    <submittedName>
        <fullName evidence="1">Uncharacterized protein</fullName>
    </submittedName>
</protein>